<evidence type="ECO:0000256" key="2">
    <source>
        <dbReference type="ARBA" id="ARBA00022448"/>
    </source>
</evidence>
<keyword evidence="3 6" id="KW-0812">Transmembrane</keyword>
<keyword evidence="2" id="KW-0813">Transport</keyword>
<feature type="transmembrane region" description="Helical" evidence="6">
    <location>
        <begin position="302"/>
        <end position="322"/>
    </location>
</feature>
<feature type="transmembrane region" description="Helical" evidence="6">
    <location>
        <begin position="421"/>
        <end position="441"/>
    </location>
</feature>
<dbReference type="PANTHER" id="PTHR43791">
    <property type="entry name" value="PERMEASE-RELATED"/>
    <property type="match status" value="1"/>
</dbReference>
<feature type="transmembrane region" description="Helical" evidence="6">
    <location>
        <begin position="271"/>
        <end position="290"/>
    </location>
</feature>
<feature type="transmembrane region" description="Helical" evidence="6">
    <location>
        <begin position="329"/>
        <end position="349"/>
    </location>
</feature>
<dbReference type="Gene3D" id="1.20.1250.20">
    <property type="entry name" value="MFS general substrate transporter like domains"/>
    <property type="match status" value="2"/>
</dbReference>
<evidence type="ECO:0000256" key="5">
    <source>
        <dbReference type="ARBA" id="ARBA00023136"/>
    </source>
</evidence>
<dbReference type="GO" id="GO:0022857">
    <property type="term" value="F:transmembrane transporter activity"/>
    <property type="evidence" value="ECO:0007669"/>
    <property type="project" value="InterPro"/>
</dbReference>
<dbReference type="PROSITE" id="PS50850">
    <property type="entry name" value="MFS"/>
    <property type="match status" value="1"/>
</dbReference>
<evidence type="ECO:0000256" key="6">
    <source>
        <dbReference type="SAM" id="Phobius"/>
    </source>
</evidence>
<dbReference type="InterPro" id="IPR036259">
    <property type="entry name" value="MFS_trans_sf"/>
</dbReference>
<evidence type="ECO:0000259" key="7">
    <source>
        <dbReference type="PROSITE" id="PS50850"/>
    </source>
</evidence>
<organism evidence="8 9">
    <name type="scientific">Smittium simulii</name>
    <dbReference type="NCBI Taxonomy" id="133385"/>
    <lineage>
        <taxon>Eukaryota</taxon>
        <taxon>Fungi</taxon>
        <taxon>Fungi incertae sedis</taxon>
        <taxon>Zoopagomycota</taxon>
        <taxon>Kickxellomycotina</taxon>
        <taxon>Harpellomycetes</taxon>
        <taxon>Harpellales</taxon>
        <taxon>Legeriomycetaceae</taxon>
        <taxon>Smittium</taxon>
    </lineage>
</organism>
<dbReference type="STRING" id="133385.A0A2T9Y782"/>
<evidence type="ECO:0000256" key="1">
    <source>
        <dbReference type="ARBA" id="ARBA00004141"/>
    </source>
</evidence>
<feature type="transmembrane region" description="Helical" evidence="6">
    <location>
        <begin position="388"/>
        <end position="409"/>
    </location>
</feature>
<dbReference type="AlphaFoldDB" id="A0A2T9Y782"/>
<keyword evidence="9" id="KW-1185">Reference proteome</keyword>
<feature type="transmembrane region" description="Helical" evidence="6">
    <location>
        <begin position="37"/>
        <end position="59"/>
    </location>
</feature>
<dbReference type="Pfam" id="PF07690">
    <property type="entry name" value="MFS_1"/>
    <property type="match status" value="1"/>
</dbReference>
<comment type="caution">
    <text evidence="8">The sequence shown here is derived from an EMBL/GenBank/DDBJ whole genome shotgun (WGS) entry which is preliminary data.</text>
</comment>
<evidence type="ECO:0000256" key="4">
    <source>
        <dbReference type="ARBA" id="ARBA00022989"/>
    </source>
</evidence>
<protein>
    <recommendedName>
        <fullName evidence="7">Major facilitator superfamily (MFS) profile domain-containing protein</fullName>
    </recommendedName>
</protein>
<feature type="transmembrane region" description="Helical" evidence="6">
    <location>
        <begin position="128"/>
        <end position="152"/>
    </location>
</feature>
<proteinExistence type="predicted"/>
<feature type="domain" description="Major facilitator superfamily (MFS) profile" evidence="7">
    <location>
        <begin position="37"/>
        <end position="446"/>
    </location>
</feature>
<accession>A0A2T9Y782</accession>
<dbReference type="InterPro" id="IPR011701">
    <property type="entry name" value="MFS"/>
</dbReference>
<dbReference type="PANTHER" id="PTHR43791:SF36">
    <property type="entry name" value="TRANSPORTER, PUTATIVE (AFU_ORTHOLOGUE AFUA_6G08340)-RELATED"/>
    <property type="match status" value="1"/>
</dbReference>
<dbReference type="GO" id="GO:0016020">
    <property type="term" value="C:membrane"/>
    <property type="evidence" value="ECO:0007669"/>
    <property type="project" value="UniProtKB-SubCell"/>
</dbReference>
<feature type="transmembrane region" description="Helical" evidence="6">
    <location>
        <begin position="355"/>
        <end position="376"/>
    </location>
</feature>
<dbReference type="EMBL" id="MBFR01000404">
    <property type="protein sequence ID" value="PVU88192.1"/>
    <property type="molecule type" value="Genomic_DNA"/>
</dbReference>
<dbReference type="InterPro" id="IPR020846">
    <property type="entry name" value="MFS_dom"/>
</dbReference>
<keyword evidence="5 6" id="KW-0472">Membrane</keyword>
<evidence type="ECO:0000256" key="3">
    <source>
        <dbReference type="ARBA" id="ARBA00022692"/>
    </source>
</evidence>
<dbReference type="SUPFAM" id="SSF103473">
    <property type="entry name" value="MFS general substrate transporter"/>
    <property type="match status" value="1"/>
</dbReference>
<dbReference type="FunFam" id="1.20.1250.20:FF:000018">
    <property type="entry name" value="MFS transporter permease"/>
    <property type="match status" value="1"/>
</dbReference>
<sequence>MSFDTEKGAAMVNVAQELTAEEVILAKKTARKIDIRILPIVVLIYISALIDRSNIGAALVNGLVKGLNLSSAEEGNVTAIFYVFYILCETPSNMLLKMFKPHIWFAFIGIVWSATCVSLAFAKNGTTFIIGRAFLGIFEAGLTPGVVSYLSYWYTRSEVAYRMTVFFSSIAIAGIIGNPIAAVFSTIKIGNLMPFQVIFLLEGAITLVICMASYFIIQDYPDQAKFFTKEEHELVVRRLRADQGMASQAKVTFKETLEILLDWKIWAFSQIYFGLNNAYTVISIFAPSMFKNLNYSPTTATYMAAIPNAAGLIGCVLVLFFLNRVKYSTLLFIFGSIAITGYAVAAFAPQKIVKIVFLAIAGFGSFPNIPVLISWMSVNQGGIYKGTITSAIVVSYSSICGAVSPKFFVTKFAPKYTIGNYFAIGSYILTLILALVLRIYYNAQNKKRDQNPIDVSHLSEADQRRMNDNHPLFRYRI</sequence>
<evidence type="ECO:0000313" key="9">
    <source>
        <dbReference type="Proteomes" id="UP000245383"/>
    </source>
</evidence>
<evidence type="ECO:0000313" key="8">
    <source>
        <dbReference type="EMBL" id="PVU88192.1"/>
    </source>
</evidence>
<gene>
    <name evidence="8" type="ORF">BB561_005967</name>
</gene>
<feature type="transmembrane region" description="Helical" evidence="6">
    <location>
        <begin position="103"/>
        <end position="122"/>
    </location>
</feature>
<name>A0A2T9Y782_9FUNG</name>
<feature type="transmembrane region" description="Helical" evidence="6">
    <location>
        <begin position="79"/>
        <end position="96"/>
    </location>
</feature>
<reference evidence="8 9" key="1">
    <citation type="journal article" date="2018" name="MBio">
        <title>Comparative Genomics Reveals the Core Gene Toolbox for the Fungus-Insect Symbiosis.</title>
        <authorList>
            <person name="Wang Y."/>
            <person name="Stata M."/>
            <person name="Wang W."/>
            <person name="Stajich J.E."/>
            <person name="White M.M."/>
            <person name="Moncalvo J.M."/>
        </authorList>
    </citation>
    <scope>NUCLEOTIDE SEQUENCE [LARGE SCALE GENOMIC DNA]</scope>
    <source>
        <strain evidence="8 9">SWE-8-4</strain>
    </source>
</reference>
<dbReference type="Proteomes" id="UP000245383">
    <property type="component" value="Unassembled WGS sequence"/>
</dbReference>
<feature type="transmembrane region" description="Helical" evidence="6">
    <location>
        <begin position="193"/>
        <end position="217"/>
    </location>
</feature>
<dbReference type="OrthoDB" id="2962993at2759"/>
<feature type="transmembrane region" description="Helical" evidence="6">
    <location>
        <begin position="164"/>
        <end position="187"/>
    </location>
</feature>
<keyword evidence="4 6" id="KW-1133">Transmembrane helix</keyword>
<comment type="subcellular location">
    <subcellularLocation>
        <location evidence="1">Membrane</location>
        <topology evidence="1">Multi-pass membrane protein</topology>
    </subcellularLocation>
</comment>